<name>A0A650CWN0_ACIAM</name>
<dbReference type="AlphaFoldDB" id="A0A650CWN0"/>
<reference evidence="3 4" key="2">
    <citation type="submission" date="2019-10" db="EMBL/GenBank/DDBJ databases">
        <title>Genome Sequences from Six Type Strain Members of the Archaeal Family Sulfolobaceae: Acidianus ambivalens, Acidianus infernus, Metallosphaera prunae, Stygiolobus azoricus, Sulfolobus metallicus, and Sulfurisphaera ohwakuensis.</title>
        <authorList>
            <person name="Counts J.A."/>
            <person name="Kelly R.M."/>
        </authorList>
    </citation>
    <scope>NUCLEOTIDE SEQUENCE [LARGE SCALE GENOMIC DNA]</scope>
    <source>
        <strain evidence="3 4">LEI 10</strain>
    </source>
</reference>
<feature type="transmembrane region" description="Helical" evidence="1">
    <location>
        <begin position="6"/>
        <end position="27"/>
    </location>
</feature>
<dbReference type="Proteomes" id="UP000474054">
    <property type="component" value="Unassembled WGS sequence"/>
</dbReference>
<accession>A0A650CWN0</accession>
<keyword evidence="1" id="KW-0812">Transmembrane</keyword>
<dbReference type="Proteomes" id="UP000426328">
    <property type="component" value="Chromosome"/>
</dbReference>
<reference evidence="2 5" key="1">
    <citation type="submission" date="2019-10" db="EMBL/GenBank/DDBJ databases">
        <title>Comparative genomics of sulfur disproportionating microorganisms.</title>
        <authorList>
            <person name="Ward L.M."/>
            <person name="Bertran E."/>
            <person name="Johnston D."/>
        </authorList>
    </citation>
    <scope>NUCLEOTIDE SEQUENCE [LARGE SCALE GENOMIC DNA]</scope>
    <source>
        <strain evidence="2 5">DSM 3772</strain>
    </source>
</reference>
<evidence type="ECO:0000313" key="2">
    <source>
        <dbReference type="EMBL" id="MQL54491.1"/>
    </source>
</evidence>
<dbReference type="EMBL" id="CP045482">
    <property type="protein sequence ID" value="QGR22304.1"/>
    <property type="molecule type" value="Genomic_DNA"/>
</dbReference>
<evidence type="ECO:0000256" key="1">
    <source>
        <dbReference type="SAM" id="Phobius"/>
    </source>
</evidence>
<evidence type="ECO:0000313" key="3">
    <source>
        <dbReference type="EMBL" id="QGR22304.1"/>
    </source>
</evidence>
<proteinExistence type="predicted"/>
<protein>
    <submittedName>
        <fullName evidence="3">Uncharacterized protein</fullName>
    </submittedName>
</protein>
<gene>
    <name evidence="3" type="ORF">D1866_10220</name>
    <name evidence="2" type="ORF">GFB69_01660</name>
</gene>
<keyword evidence="1" id="KW-1133">Transmembrane helix</keyword>
<keyword evidence="4" id="KW-1185">Reference proteome</keyword>
<evidence type="ECO:0000313" key="5">
    <source>
        <dbReference type="Proteomes" id="UP000474054"/>
    </source>
</evidence>
<dbReference type="GeneID" id="42780110"/>
<dbReference type="RefSeq" id="WP_152939618.1">
    <property type="nucleotide sequence ID" value="NZ_CP045482.1"/>
</dbReference>
<dbReference type="EMBL" id="WHYS01000001">
    <property type="protein sequence ID" value="MQL54491.1"/>
    <property type="molecule type" value="Genomic_DNA"/>
</dbReference>
<organism evidence="3 4">
    <name type="scientific">Acidianus ambivalens</name>
    <name type="common">Desulfurolobus ambivalens</name>
    <dbReference type="NCBI Taxonomy" id="2283"/>
    <lineage>
        <taxon>Archaea</taxon>
        <taxon>Thermoproteota</taxon>
        <taxon>Thermoprotei</taxon>
        <taxon>Sulfolobales</taxon>
        <taxon>Sulfolobaceae</taxon>
        <taxon>Acidianus</taxon>
    </lineage>
</organism>
<sequence>MSPLLMVIIGLVFAIIIAFFVVLMMPVEFYSQPSNKQYGNLYMLAYYRNLEINYSEAGVTYYAPASLSNVTSFYYGPADTFIVYPSSMKNSVCFNILPRFVCTNSGNSKITFNISIHVYSNICDIHVSIPAGEGYYYICSIYENMTNNKILLSISIKLNNLQKDSLLIIPIKVNSCTQYLQIYVN</sequence>
<dbReference type="KEGG" id="aamb:D1866_10220"/>
<keyword evidence="1" id="KW-0472">Membrane</keyword>
<evidence type="ECO:0000313" key="4">
    <source>
        <dbReference type="Proteomes" id="UP000426328"/>
    </source>
</evidence>